<evidence type="ECO:0000313" key="2">
    <source>
        <dbReference type="Proteomes" id="UP000182152"/>
    </source>
</evidence>
<name>A0A1L8WQN1_9ENTE</name>
<sequence>MKWQTKKRNTLICLFFIVNKKVKQLENIQLKQNVFLL</sequence>
<reference evidence="1 2" key="1">
    <citation type="submission" date="2014-12" db="EMBL/GenBank/DDBJ databases">
        <title>Draft genome sequences of 29 type strains of Enterococci.</title>
        <authorList>
            <person name="Zhong Z."/>
            <person name="Sun Z."/>
            <person name="Liu W."/>
            <person name="Zhang W."/>
            <person name="Zhang H."/>
        </authorList>
    </citation>
    <scope>NUCLEOTIDE SEQUENCE [LARGE SCALE GENOMIC DNA]</scope>
    <source>
        <strain evidence="1 2">DSM 15687</strain>
    </source>
</reference>
<keyword evidence="2" id="KW-1185">Reference proteome</keyword>
<comment type="caution">
    <text evidence="1">The sequence shown here is derived from an EMBL/GenBank/DDBJ whole genome shotgun (WGS) entry which is preliminary data.</text>
</comment>
<proteinExistence type="predicted"/>
<gene>
    <name evidence="1" type="ORF">RV14_GL001669</name>
</gene>
<evidence type="ECO:0000313" key="1">
    <source>
        <dbReference type="EMBL" id="OJG83311.1"/>
    </source>
</evidence>
<dbReference type="Proteomes" id="UP000182152">
    <property type="component" value="Unassembled WGS sequence"/>
</dbReference>
<protein>
    <submittedName>
        <fullName evidence="1">Uncharacterized protein</fullName>
    </submittedName>
</protein>
<organism evidence="1 2">
    <name type="scientific">Enterococcus ratti</name>
    <dbReference type="NCBI Taxonomy" id="150033"/>
    <lineage>
        <taxon>Bacteria</taxon>
        <taxon>Bacillati</taxon>
        <taxon>Bacillota</taxon>
        <taxon>Bacilli</taxon>
        <taxon>Lactobacillales</taxon>
        <taxon>Enterococcaceae</taxon>
        <taxon>Enterococcus</taxon>
    </lineage>
</organism>
<accession>A0A1L8WQN1</accession>
<dbReference type="AlphaFoldDB" id="A0A1L8WQN1"/>
<dbReference type="EMBL" id="JXLB01000004">
    <property type="protein sequence ID" value="OJG83311.1"/>
    <property type="molecule type" value="Genomic_DNA"/>
</dbReference>